<protein>
    <recommendedName>
        <fullName evidence="3">DUF11 domain-containing protein</fullName>
    </recommendedName>
</protein>
<evidence type="ECO:0000313" key="2">
    <source>
        <dbReference type="Proteomes" id="UP000036958"/>
    </source>
</evidence>
<accession>A0A0L8V4C4</accession>
<dbReference type="EMBL" id="LGIA01000191">
    <property type="protein sequence ID" value="KOH43340.1"/>
    <property type="molecule type" value="Genomic_DNA"/>
</dbReference>
<evidence type="ECO:0008006" key="3">
    <source>
        <dbReference type="Google" id="ProtNLM"/>
    </source>
</evidence>
<dbReference type="Proteomes" id="UP000036958">
    <property type="component" value="Unassembled WGS sequence"/>
</dbReference>
<keyword evidence="2" id="KW-1185">Reference proteome</keyword>
<comment type="caution">
    <text evidence="1">The sequence shown here is derived from an EMBL/GenBank/DDBJ whole genome shotgun (WGS) entry which is preliminary data.</text>
</comment>
<dbReference type="STRING" id="1409788.NC99_38450"/>
<reference evidence="2" key="1">
    <citation type="submission" date="2015-07" db="EMBL/GenBank/DDBJ databases">
        <title>Genome sequencing of Sunxiuqinia dokdonensis strain SK.</title>
        <authorList>
            <person name="Ahn S."/>
            <person name="Kim B.-C."/>
        </authorList>
    </citation>
    <scope>NUCLEOTIDE SEQUENCE [LARGE SCALE GENOMIC DNA]</scope>
    <source>
        <strain evidence="2">SK</strain>
    </source>
</reference>
<dbReference type="OrthoDB" id="5726170at2"/>
<organism evidence="1 2">
    <name type="scientific">Sunxiuqinia dokdonensis</name>
    <dbReference type="NCBI Taxonomy" id="1409788"/>
    <lineage>
        <taxon>Bacteria</taxon>
        <taxon>Pseudomonadati</taxon>
        <taxon>Bacteroidota</taxon>
        <taxon>Bacteroidia</taxon>
        <taxon>Marinilabiliales</taxon>
        <taxon>Prolixibacteraceae</taxon>
        <taxon>Sunxiuqinia</taxon>
    </lineage>
</organism>
<proteinExistence type="predicted"/>
<name>A0A0L8V4C4_9BACT</name>
<gene>
    <name evidence="1" type="ORF">NC99_38450</name>
</gene>
<evidence type="ECO:0000313" key="1">
    <source>
        <dbReference type="EMBL" id="KOH43340.1"/>
    </source>
</evidence>
<dbReference type="AlphaFoldDB" id="A0A0L8V4C4"/>
<sequence length="789" mass="85174">MLLCAIPYHFPNRPFWLQIKNNKMKKRDLNTRATKMFSLSLLVVLVFFVTTFSVFGQVRVPFTQRTSPLAGGKKIYSIKGDFAMVGNTNLSLWSYDPDENNSNNYMAYVDVDGDSKTLNSSSATLAFSTENGAIPECSNIVFAGLYWTGRAHDGSSSPNTFTVTKGGVTKNYDKRVVSLKGPGATNYQTITANADDIYYPTNSDGYMYSAYAEVTEYVRQHGVGDYFVADMALREGDGGSTGYYGGWGMIVVYENTKMKWRDVTVFDGHAYVQGSTTISHTLDVSGFNTVQSGDVNMKLGLMAGEGDRSISGDYFDIRNHNNTSWVRLSHGGNSTDNFFNSSVYTGGNSRNPSLTNNTGLDIAMFDIPNADNAVIKNNQTSTSFRYGSTQDTYIIFCMAMAVDAYIPEAEVETGVKLISNPSTEGYVVPGENITIGVDIRNKGTEAIHDALVTIPIPFNVNYVSHSAAHGVVNLQNDTLYWNIDDLLVLPGDPDEILASLSITLQVRTDCHIFINPCTRFLELNGSVSGTGATSFTSFSGVGFVHYVNEGPCIGIPVFGVQKIPIDADLFLANNCGSTVAVSSVTICSGAGTSQQEVINEAHLPANSSFYTVTDIQGVDPIVGDLPVPGIFYVFPPGIDDCWFEIELIADDGQGPQATGSLSSIIEEGCSVSDIPAAVTSVSALETMGVAISDEDTEDVNLVVTSSDSGATGPCPIVVSRTYTISDECGNSLELVQTITIRDNTAPTFTAPADVTIYTDADCNYDVDVAFTGERKCHRAFLLYTTDPGR</sequence>